<evidence type="ECO:0000259" key="2">
    <source>
        <dbReference type="Pfam" id="PF07734"/>
    </source>
</evidence>
<evidence type="ECO:0000313" key="3">
    <source>
        <dbReference type="EMBL" id="KAK1355334.1"/>
    </source>
</evidence>
<accession>A0AAD8GW37</accession>
<feature type="domain" description="F-box associated beta-propeller type 1" evidence="2">
    <location>
        <begin position="79"/>
        <end position="283"/>
    </location>
</feature>
<protein>
    <submittedName>
        <fullName evidence="3">F-box domain-containing protein</fullName>
    </submittedName>
</protein>
<dbReference type="SUPFAM" id="SSF81383">
    <property type="entry name" value="F-box domain"/>
    <property type="match status" value="1"/>
</dbReference>
<dbReference type="InterPro" id="IPR017451">
    <property type="entry name" value="F-box-assoc_interact_dom"/>
</dbReference>
<dbReference type="EMBL" id="JAUIZM010000011">
    <property type="protein sequence ID" value="KAK1355334.1"/>
    <property type="molecule type" value="Genomic_DNA"/>
</dbReference>
<reference evidence="3" key="2">
    <citation type="submission" date="2023-05" db="EMBL/GenBank/DDBJ databases">
        <authorList>
            <person name="Schelkunov M.I."/>
        </authorList>
    </citation>
    <scope>NUCLEOTIDE SEQUENCE</scope>
    <source>
        <strain evidence="3">Hsosn_3</strain>
        <tissue evidence="3">Leaf</tissue>
    </source>
</reference>
<dbReference type="InterPro" id="IPR036047">
    <property type="entry name" value="F-box-like_dom_sf"/>
</dbReference>
<dbReference type="NCBIfam" id="TIGR01640">
    <property type="entry name" value="F_box_assoc_1"/>
    <property type="match status" value="1"/>
</dbReference>
<gene>
    <name evidence="3" type="ORF">POM88_048590</name>
</gene>
<dbReference type="AlphaFoldDB" id="A0AAD8GW37"/>
<organism evidence="3 4">
    <name type="scientific">Heracleum sosnowskyi</name>
    <dbReference type="NCBI Taxonomy" id="360622"/>
    <lineage>
        <taxon>Eukaryota</taxon>
        <taxon>Viridiplantae</taxon>
        <taxon>Streptophyta</taxon>
        <taxon>Embryophyta</taxon>
        <taxon>Tracheophyta</taxon>
        <taxon>Spermatophyta</taxon>
        <taxon>Magnoliopsida</taxon>
        <taxon>eudicotyledons</taxon>
        <taxon>Gunneridae</taxon>
        <taxon>Pentapetalae</taxon>
        <taxon>asterids</taxon>
        <taxon>campanulids</taxon>
        <taxon>Apiales</taxon>
        <taxon>Apiaceae</taxon>
        <taxon>Apioideae</taxon>
        <taxon>apioid superclade</taxon>
        <taxon>Tordylieae</taxon>
        <taxon>Tordyliinae</taxon>
        <taxon>Heracleum</taxon>
    </lineage>
</organism>
<evidence type="ECO:0000259" key="1">
    <source>
        <dbReference type="Pfam" id="PF00646"/>
    </source>
</evidence>
<keyword evidence="4" id="KW-1185">Reference proteome</keyword>
<dbReference type="Pfam" id="PF00646">
    <property type="entry name" value="F-box"/>
    <property type="match status" value="1"/>
</dbReference>
<dbReference type="Pfam" id="PF07734">
    <property type="entry name" value="FBA_1"/>
    <property type="match status" value="1"/>
</dbReference>
<name>A0AAD8GW37_9APIA</name>
<reference evidence="3" key="1">
    <citation type="submission" date="2023-02" db="EMBL/GenBank/DDBJ databases">
        <title>Genome of toxic invasive species Heracleum sosnowskyi carries increased number of genes despite the absence of recent whole-genome duplications.</title>
        <authorList>
            <person name="Schelkunov M."/>
            <person name="Shtratnikova V."/>
            <person name="Makarenko M."/>
            <person name="Klepikova A."/>
            <person name="Omelchenko D."/>
            <person name="Novikova G."/>
            <person name="Obukhova E."/>
            <person name="Bogdanov V."/>
            <person name="Penin A."/>
            <person name="Logacheva M."/>
        </authorList>
    </citation>
    <scope>NUCLEOTIDE SEQUENCE</scope>
    <source>
        <strain evidence="3">Hsosn_3</strain>
        <tissue evidence="3">Leaf</tissue>
    </source>
</reference>
<dbReference type="Proteomes" id="UP001237642">
    <property type="component" value="Unassembled WGS sequence"/>
</dbReference>
<dbReference type="PANTHER" id="PTHR31672:SF13">
    <property type="entry name" value="F-BOX PROTEIN CPR30-LIKE"/>
    <property type="match status" value="1"/>
</dbReference>
<feature type="domain" description="F-box" evidence="1">
    <location>
        <begin position="2"/>
        <end position="31"/>
    </location>
</feature>
<dbReference type="InterPro" id="IPR050796">
    <property type="entry name" value="SCF_F-box_component"/>
</dbReference>
<dbReference type="InterPro" id="IPR006527">
    <property type="entry name" value="F-box-assoc_dom_typ1"/>
</dbReference>
<comment type="caution">
    <text evidence="3">The sequence shown here is derived from an EMBL/GenBank/DDBJ whole genome shotgun (WGS) entry which is preliminary data.</text>
</comment>
<dbReference type="PANTHER" id="PTHR31672">
    <property type="entry name" value="BNACNNG10540D PROTEIN"/>
    <property type="match status" value="1"/>
</dbReference>
<dbReference type="InterPro" id="IPR001810">
    <property type="entry name" value="F-box_dom"/>
</dbReference>
<evidence type="ECO:0000313" key="4">
    <source>
        <dbReference type="Proteomes" id="UP001237642"/>
    </source>
</evidence>
<proteinExistence type="predicted"/>
<sequence>MESLPLEITSNVLLRLSVKTLGQLRCVSKTLTTSPYFTKTHHNQIPSAQRRYQLLLSASSLHTLNIFHNNTPPVYLRLPSNAIKKYCGATHELVGSCNGLVCIYYPPNNYSLLNPTTRELRLLPNPETLPLDARARLHGFGYVSKFDDYMIVSIGTDESVIRVFSAKADLWKTVSTSVPLPVLPWVKPVYVNNVVHWLGNFDVGEYQFRPVHHIMGFDFVDEEFKVLPLCEDLNQRLITTLGVLGGDFCVLSRGVDDNMNLDMWVMKEYGVGESWIRILLLPVYPNLPFVSLSPICPAGIYGTVHGILFLADSRCLLFYDFVNYMT</sequence>